<evidence type="ECO:0000313" key="3">
    <source>
        <dbReference type="Proteomes" id="UP000784294"/>
    </source>
</evidence>
<proteinExistence type="predicted"/>
<sequence length="143" mass="16184">MGSRRLQRWSPLPSSSPELSAPRDCTSHAPVIIDAISTSSPRLLFLRHSFVQDCLCAPDWPPHLRWTQHVCGAKSEWADFVYPRPWTSLLAFKYACYPKALAQRMLMPRGIEAIEADSNACLCPFVTLGRLIHRFDISAFARV</sequence>
<protein>
    <submittedName>
        <fullName evidence="2">Uncharacterized protein</fullName>
    </submittedName>
</protein>
<comment type="caution">
    <text evidence="2">The sequence shown here is derived from an EMBL/GenBank/DDBJ whole genome shotgun (WGS) entry which is preliminary data.</text>
</comment>
<feature type="compositionally biased region" description="Low complexity" evidence="1">
    <location>
        <begin position="10"/>
        <end position="22"/>
    </location>
</feature>
<evidence type="ECO:0000256" key="1">
    <source>
        <dbReference type="SAM" id="MobiDB-lite"/>
    </source>
</evidence>
<feature type="region of interest" description="Disordered" evidence="1">
    <location>
        <begin position="1"/>
        <end position="23"/>
    </location>
</feature>
<gene>
    <name evidence="2" type="ORF">PXEA_LOCUS18755</name>
</gene>
<keyword evidence="3" id="KW-1185">Reference proteome</keyword>
<dbReference type="AlphaFoldDB" id="A0A3S5FEG9"/>
<reference evidence="2" key="1">
    <citation type="submission" date="2018-11" db="EMBL/GenBank/DDBJ databases">
        <authorList>
            <consortium name="Pathogen Informatics"/>
        </authorList>
    </citation>
    <scope>NUCLEOTIDE SEQUENCE</scope>
</reference>
<dbReference type="EMBL" id="CAAALY010072984">
    <property type="protein sequence ID" value="VEL25315.1"/>
    <property type="molecule type" value="Genomic_DNA"/>
</dbReference>
<evidence type="ECO:0000313" key="2">
    <source>
        <dbReference type="EMBL" id="VEL25315.1"/>
    </source>
</evidence>
<name>A0A3S5FEG9_9PLAT</name>
<organism evidence="2 3">
    <name type="scientific">Protopolystoma xenopodis</name>
    <dbReference type="NCBI Taxonomy" id="117903"/>
    <lineage>
        <taxon>Eukaryota</taxon>
        <taxon>Metazoa</taxon>
        <taxon>Spiralia</taxon>
        <taxon>Lophotrochozoa</taxon>
        <taxon>Platyhelminthes</taxon>
        <taxon>Monogenea</taxon>
        <taxon>Polyopisthocotylea</taxon>
        <taxon>Polystomatidea</taxon>
        <taxon>Polystomatidae</taxon>
        <taxon>Protopolystoma</taxon>
    </lineage>
</organism>
<dbReference type="Proteomes" id="UP000784294">
    <property type="component" value="Unassembled WGS sequence"/>
</dbReference>
<accession>A0A3S5FEG9</accession>